<proteinExistence type="predicted"/>
<gene>
    <name evidence="1" type="ORF">DW084_15540</name>
</gene>
<comment type="caution">
    <text evidence="1">The sequence shown here is derived from an EMBL/GenBank/DDBJ whole genome shotgun (WGS) entry which is preliminary data.</text>
</comment>
<dbReference type="Proteomes" id="UP000286288">
    <property type="component" value="Unassembled WGS sequence"/>
</dbReference>
<protein>
    <submittedName>
        <fullName evidence="1">Uncharacterized protein</fullName>
    </submittedName>
</protein>
<reference evidence="1 2" key="1">
    <citation type="submission" date="2018-08" db="EMBL/GenBank/DDBJ databases">
        <title>A genome reference for cultivated species of the human gut microbiota.</title>
        <authorList>
            <person name="Zou Y."/>
            <person name="Xue W."/>
            <person name="Luo G."/>
        </authorList>
    </citation>
    <scope>NUCLEOTIDE SEQUENCE [LARGE SCALE GENOMIC DNA]</scope>
    <source>
        <strain evidence="1 2">AF48-16</strain>
    </source>
</reference>
<organism evidence="1 2">
    <name type="scientific">Enterococcus casseliflavus</name>
    <name type="common">Enterococcus flavescens</name>
    <dbReference type="NCBI Taxonomy" id="37734"/>
    <lineage>
        <taxon>Bacteria</taxon>
        <taxon>Bacillati</taxon>
        <taxon>Bacillota</taxon>
        <taxon>Bacilli</taxon>
        <taxon>Lactobacillales</taxon>
        <taxon>Enterococcaceae</taxon>
        <taxon>Enterococcus</taxon>
    </lineage>
</organism>
<sequence length="96" mass="11512">MSEKKRQFMNLYKTIILEDNGYMNAELNKLFDELLEEEFENKPELMSEFIQSIVNKNSFGEPDELEKIEQEIKDIRQQMEIMQNSLLKISKIIYSN</sequence>
<accession>A0A415EP52</accession>
<name>A0A415EP52_ENTCA</name>
<evidence type="ECO:0000313" key="1">
    <source>
        <dbReference type="EMBL" id="RHK04821.1"/>
    </source>
</evidence>
<dbReference type="AlphaFoldDB" id="A0A415EP52"/>
<dbReference type="EMBL" id="QRMZ01000025">
    <property type="protein sequence ID" value="RHK04821.1"/>
    <property type="molecule type" value="Genomic_DNA"/>
</dbReference>
<evidence type="ECO:0000313" key="2">
    <source>
        <dbReference type="Proteomes" id="UP000286288"/>
    </source>
</evidence>